<dbReference type="PANTHER" id="PTHR21824:SF4">
    <property type="entry name" value="TRANSMEMBRANE PROTEIN 177"/>
    <property type="match status" value="1"/>
</dbReference>
<organism evidence="2 3">
    <name type="scientific">Trichuris trichiura</name>
    <name type="common">Whipworm</name>
    <name type="synonym">Trichocephalus trichiurus</name>
    <dbReference type="NCBI Taxonomy" id="36087"/>
    <lineage>
        <taxon>Eukaryota</taxon>
        <taxon>Metazoa</taxon>
        <taxon>Ecdysozoa</taxon>
        <taxon>Nematoda</taxon>
        <taxon>Enoplea</taxon>
        <taxon>Dorylaimia</taxon>
        <taxon>Trichinellida</taxon>
        <taxon>Trichuridae</taxon>
        <taxon>Trichuris</taxon>
    </lineage>
</organism>
<evidence type="ECO:0000313" key="3">
    <source>
        <dbReference type="Proteomes" id="UP000030665"/>
    </source>
</evidence>
<sequence>MAFRQWLRILCGPSASSSKISRWISMGTAAVGVAYYIADGVSYEKLADYYSRKDKEAIVKIPDDLEDLIMDEVELFAQKRKAESVDKLGSFKLARADQFWNYRFVSTSGDKFRRFGSPRSFFGSCIGVPEVLCSEEARERFANKWLAKRLDNPSTLSTDLMTKVGNSYDLSSKAKRFLIQRELHSIWCIDRPFAISCLTIVTAFLLGKMHSFSVNCFNKAKLALSIRAIVLFYIITAIAFLYLFILQYGKQYTEETANRGAMALGEDYKQGAVEVYEKILERNVAVQEVLKNQGKKKFLPNGDPLLKWYELPGMKYSQLLDMARTFEPTEADSQPFSLYV</sequence>
<protein>
    <submittedName>
        <fullName evidence="2">Transmembrane protein 177</fullName>
    </submittedName>
</protein>
<dbReference type="OrthoDB" id="110174at2759"/>
<keyword evidence="1 2" id="KW-0812">Transmembrane</keyword>
<dbReference type="PANTHER" id="PTHR21824">
    <property type="entry name" value="TRANSMEMBRANE PROTEIN 177"/>
    <property type="match status" value="1"/>
</dbReference>
<evidence type="ECO:0000313" key="2">
    <source>
        <dbReference type="EMBL" id="CDW55688.1"/>
    </source>
</evidence>
<keyword evidence="3" id="KW-1185">Reference proteome</keyword>
<reference evidence="2" key="1">
    <citation type="submission" date="2014-01" db="EMBL/GenBank/DDBJ databases">
        <authorList>
            <person name="Aslett M."/>
        </authorList>
    </citation>
    <scope>NUCLEOTIDE SEQUENCE</scope>
</reference>
<dbReference type="InterPro" id="IPR026620">
    <property type="entry name" value="TMEM177"/>
</dbReference>
<dbReference type="EMBL" id="HG805971">
    <property type="protein sequence ID" value="CDW55688.1"/>
    <property type="molecule type" value="Genomic_DNA"/>
</dbReference>
<dbReference type="STRING" id="36087.A0A077Z7V3"/>
<name>A0A077Z7V3_TRITR</name>
<feature type="transmembrane region" description="Helical" evidence="1">
    <location>
        <begin position="185"/>
        <end position="206"/>
    </location>
</feature>
<accession>A0A077Z7V3</accession>
<feature type="transmembrane region" description="Helical" evidence="1">
    <location>
        <begin position="226"/>
        <end position="245"/>
    </location>
</feature>
<dbReference type="AlphaFoldDB" id="A0A077Z7V3"/>
<evidence type="ECO:0000256" key="1">
    <source>
        <dbReference type="SAM" id="Phobius"/>
    </source>
</evidence>
<dbReference type="Proteomes" id="UP000030665">
    <property type="component" value="Unassembled WGS sequence"/>
</dbReference>
<reference evidence="2" key="2">
    <citation type="submission" date="2014-03" db="EMBL/GenBank/DDBJ databases">
        <title>The whipworm genome and dual-species transcriptomics of an intimate host-pathogen interaction.</title>
        <authorList>
            <person name="Foth B.J."/>
            <person name="Tsai I.J."/>
            <person name="Reid A.J."/>
            <person name="Bancroft A.J."/>
            <person name="Nichol S."/>
            <person name="Tracey A."/>
            <person name="Holroyd N."/>
            <person name="Cotton J.A."/>
            <person name="Stanley E.J."/>
            <person name="Zarowiecki M."/>
            <person name="Liu J.Z."/>
            <person name="Huckvale T."/>
            <person name="Cooper P.J."/>
            <person name="Grencis R.K."/>
            <person name="Berriman M."/>
        </authorList>
    </citation>
    <scope>NUCLEOTIDE SEQUENCE [LARGE SCALE GENOMIC DNA]</scope>
</reference>
<keyword evidence="1" id="KW-1133">Transmembrane helix</keyword>
<keyword evidence="1" id="KW-0472">Membrane</keyword>
<dbReference type="GO" id="GO:0016020">
    <property type="term" value="C:membrane"/>
    <property type="evidence" value="ECO:0007669"/>
    <property type="project" value="TreeGrafter"/>
</dbReference>
<proteinExistence type="predicted"/>
<gene>
    <name evidence="2" type="ORF">TTRE_0000396101</name>
</gene>